<name>D1QW78_9BACT</name>
<sequence length="57" mass="6356">MLGVHILFVAGFVVSAVVGERGRHQLVVGRCMNDLDGGAYIRLFPDLFSIHNRIIFE</sequence>
<evidence type="ECO:0000313" key="2">
    <source>
        <dbReference type="Proteomes" id="UP000004079"/>
    </source>
</evidence>
<dbReference type="AlphaFoldDB" id="D1QW78"/>
<protein>
    <submittedName>
        <fullName evidence="1">Uncharacterized protein</fullName>
    </submittedName>
</protein>
<dbReference type="Proteomes" id="UP000004079">
    <property type="component" value="Unassembled WGS sequence"/>
</dbReference>
<dbReference type="HOGENOM" id="CLU_2992924_0_0_10"/>
<gene>
    <name evidence="1" type="ORF">HMPREF0971_03273</name>
</gene>
<reference evidence="1 2" key="1">
    <citation type="submission" date="2009-11" db="EMBL/GenBank/DDBJ databases">
        <authorList>
            <person name="Weinstock G."/>
            <person name="Sodergren E."/>
            <person name="Clifton S."/>
            <person name="Fulton L."/>
            <person name="Fulton B."/>
            <person name="Courtney L."/>
            <person name="Fronick C."/>
            <person name="Harrison M."/>
            <person name="Strong C."/>
            <person name="Farmer C."/>
            <person name="Delahaunty K."/>
            <person name="Markovic C."/>
            <person name="Hall O."/>
            <person name="Minx P."/>
            <person name="Tomlinson C."/>
            <person name="Mitreva M."/>
            <person name="Nelson J."/>
            <person name="Hou S."/>
            <person name="Wollam A."/>
            <person name="Pepin K.H."/>
            <person name="Johnson M."/>
            <person name="Bhonagiri V."/>
            <person name="Nash W.E."/>
            <person name="Warren W."/>
            <person name="Chinwalla A."/>
            <person name="Mardis E.R."/>
            <person name="Wilson R.K."/>
        </authorList>
    </citation>
    <scope>NUCLEOTIDE SEQUENCE [LARGE SCALE GENOMIC DNA]</scope>
    <source>
        <strain evidence="1 2">F0302</strain>
    </source>
</reference>
<dbReference type="EMBL" id="ACUZ02000066">
    <property type="protein sequence ID" value="EFB30418.1"/>
    <property type="molecule type" value="Genomic_DNA"/>
</dbReference>
<evidence type="ECO:0000313" key="1">
    <source>
        <dbReference type="EMBL" id="EFB30418.1"/>
    </source>
</evidence>
<proteinExistence type="predicted"/>
<accession>D1QW78</accession>
<organism evidence="1 2">
    <name type="scientific">Segatella oris F0302</name>
    <dbReference type="NCBI Taxonomy" id="649760"/>
    <lineage>
        <taxon>Bacteria</taxon>
        <taxon>Pseudomonadati</taxon>
        <taxon>Bacteroidota</taxon>
        <taxon>Bacteroidia</taxon>
        <taxon>Bacteroidales</taxon>
        <taxon>Prevotellaceae</taxon>
        <taxon>Segatella</taxon>
    </lineage>
</organism>
<comment type="caution">
    <text evidence="1">The sequence shown here is derived from an EMBL/GenBank/DDBJ whole genome shotgun (WGS) entry which is preliminary data.</text>
</comment>